<dbReference type="GO" id="GO:0006633">
    <property type="term" value="P:fatty acid biosynthetic process"/>
    <property type="evidence" value="ECO:0007669"/>
    <property type="project" value="TreeGrafter"/>
</dbReference>
<sequence>MSNKKLKISQLNYISCLQQRSLEKPSAIAYRIVDSQGATKREITYFELNEKARCLAQLLSQTAAPGDRAILVYDTDTHFIIALFACLYAGIIAVPAYPPTQIQNRVNVAAYRLKNIILDSEPALLLTTQKFLQFLPEENGQFKKLATDQMNLTGNAPDLIPKYSEIALLQYTSGSTSNPKGVMITHENIFNNVSNILNLEKPGFLQSVVSWLPLTHDMGIVAGIFLPLFNGIPSVLLSPLDFLRRPIIWLELISKLPDVISGGPNFAYELCHQRVNEVQLRTLNLSHWRVAFAGSEMNHVKTYQQFLQKFSACGFDEKAFYPCYGLAESTVYATGGVVNAPVIIDQSLLSVGHCFKDHELLIVNPNSRQVLSEGTVGEIWLKGPSVAKGYWKNKVLTESVFDAYTHEGKGPYLRTGDLGFIRKGELFFYGRLKDIIIIRGKTYPPEDIEWAVVQSDENIRTASVAAFSILQDDQEKLIIVAEVKGSKTENEWRSIFENIRECVSKNFAIKIHEIVCIRAKTLPKTVNGKIQRQICRSAYLDNQLAQLACCDRLDRIEIKNLGRK</sequence>
<keyword evidence="3" id="KW-0276">Fatty acid metabolism</keyword>
<dbReference type="GO" id="GO:0071766">
    <property type="term" value="P:Actinobacterium-type cell wall biogenesis"/>
    <property type="evidence" value="ECO:0007669"/>
    <property type="project" value="UniProtKB-ARBA"/>
</dbReference>
<dbReference type="GO" id="GO:0070566">
    <property type="term" value="F:adenylyltransferase activity"/>
    <property type="evidence" value="ECO:0007669"/>
    <property type="project" value="TreeGrafter"/>
</dbReference>
<keyword evidence="5" id="KW-0472">Membrane</keyword>
<protein>
    <submittedName>
        <fullName evidence="8">Acyl-CoA synthetase</fullName>
        <ecNumber evidence="8">6.2.1.-</ecNumber>
    </submittedName>
</protein>
<dbReference type="InterPro" id="IPR040097">
    <property type="entry name" value="FAAL/FAAC"/>
</dbReference>
<keyword evidence="5" id="KW-1133">Transmembrane helix</keyword>
<dbReference type="InterPro" id="IPR025110">
    <property type="entry name" value="AMP-bd_C"/>
</dbReference>
<dbReference type="InterPro" id="IPR045851">
    <property type="entry name" value="AMP-bd_C_sf"/>
</dbReference>
<evidence type="ECO:0000256" key="2">
    <source>
        <dbReference type="ARBA" id="ARBA00022598"/>
    </source>
</evidence>
<dbReference type="SUPFAM" id="SSF56801">
    <property type="entry name" value="Acetyl-CoA synthetase-like"/>
    <property type="match status" value="1"/>
</dbReference>
<proteinExistence type="inferred from homology"/>
<name>A9KGP3_COXBN</name>
<dbReference type="Gene3D" id="3.40.50.12780">
    <property type="entry name" value="N-terminal domain of ligase-like"/>
    <property type="match status" value="1"/>
</dbReference>
<dbReference type="HOGENOM" id="CLU_000022_23_7_6"/>
<dbReference type="Pfam" id="PF23024">
    <property type="entry name" value="AMP-dom_DIP2-like"/>
    <property type="match status" value="1"/>
</dbReference>
<keyword evidence="4" id="KW-0443">Lipid metabolism</keyword>
<dbReference type="PANTHER" id="PTHR22754:SF32">
    <property type="entry name" value="DISCO-INTERACTING PROTEIN 2"/>
    <property type="match status" value="1"/>
</dbReference>
<comment type="similarity">
    <text evidence="1">Belongs to the ATP-dependent AMP-binding enzyme family.</text>
</comment>
<dbReference type="AlphaFoldDB" id="A9KGP3"/>
<dbReference type="GO" id="GO:0016874">
    <property type="term" value="F:ligase activity"/>
    <property type="evidence" value="ECO:0007669"/>
    <property type="project" value="UniProtKB-KW"/>
</dbReference>
<dbReference type="Proteomes" id="UP000008555">
    <property type="component" value="Chromosome"/>
</dbReference>
<feature type="domain" description="AMP-binding enzyme C-terminal" evidence="7">
    <location>
        <begin position="434"/>
        <end position="545"/>
    </location>
</feature>
<accession>A9KGP3</accession>
<feature type="domain" description="AMP-dependent synthetase/ligase" evidence="6">
    <location>
        <begin position="23"/>
        <end position="391"/>
    </location>
</feature>
<evidence type="ECO:0000256" key="3">
    <source>
        <dbReference type="ARBA" id="ARBA00022832"/>
    </source>
</evidence>
<dbReference type="Gene3D" id="3.30.300.30">
    <property type="match status" value="1"/>
</dbReference>
<dbReference type="EMBL" id="CP000733">
    <property type="protein sequence ID" value="ABS77675.2"/>
    <property type="molecule type" value="Genomic_DNA"/>
</dbReference>
<evidence type="ECO:0000259" key="6">
    <source>
        <dbReference type="Pfam" id="PF00501"/>
    </source>
</evidence>
<feature type="transmembrane region" description="Helical" evidence="5">
    <location>
        <begin position="78"/>
        <end position="97"/>
    </location>
</feature>
<dbReference type="InterPro" id="IPR000873">
    <property type="entry name" value="AMP-dep_synth/lig_dom"/>
</dbReference>
<dbReference type="InterPro" id="IPR042099">
    <property type="entry name" value="ANL_N_sf"/>
</dbReference>
<keyword evidence="2 8" id="KW-0436">Ligase</keyword>
<evidence type="ECO:0000313" key="9">
    <source>
        <dbReference type="Proteomes" id="UP000008555"/>
    </source>
</evidence>
<evidence type="ECO:0000313" key="8">
    <source>
        <dbReference type="EMBL" id="ABS77675.2"/>
    </source>
</evidence>
<evidence type="ECO:0000256" key="4">
    <source>
        <dbReference type="ARBA" id="ARBA00023098"/>
    </source>
</evidence>
<evidence type="ECO:0000256" key="5">
    <source>
        <dbReference type="SAM" id="Phobius"/>
    </source>
</evidence>
<gene>
    <name evidence="8" type="ordered locus">CBUD_1754</name>
</gene>
<dbReference type="EC" id="6.2.1.-" evidence="8"/>
<organism evidence="8 9">
    <name type="scientific">Coxiella burnetii (strain Dugway 5J108-111)</name>
    <dbReference type="NCBI Taxonomy" id="434922"/>
    <lineage>
        <taxon>Bacteria</taxon>
        <taxon>Pseudomonadati</taxon>
        <taxon>Pseudomonadota</taxon>
        <taxon>Gammaproteobacteria</taxon>
        <taxon>Legionellales</taxon>
        <taxon>Coxiellaceae</taxon>
        <taxon>Coxiella</taxon>
    </lineage>
</organism>
<reference evidence="8 9" key="1">
    <citation type="journal article" date="2009" name="Infect. Immun.">
        <title>Comparative genomics reveal extensive transposon-mediated genomic plasticity and diversity among potential effector proteins within the genus Coxiella.</title>
        <authorList>
            <person name="Beare P.A."/>
            <person name="Unsworth N."/>
            <person name="Andoh M."/>
            <person name="Voth D.E."/>
            <person name="Omsland A."/>
            <person name="Gilk S.D."/>
            <person name="Williams K.P."/>
            <person name="Sobral B.W."/>
            <person name="Kupko J.J.III."/>
            <person name="Porcella S.F."/>
            <person name="Samuel J.E."/>
            <person name="Heinzen R.A."/>
        </authorList>
    </citation>
    <scope>NUCLEOTIDE SEQUENCE [LARGE SCALE GENOMIC DNA]</scope>
    <source>
        <strain evidence="8 9">Dugway 5J108-111</strain>
    </source>
</reference>
<dbReference type="Pfam" id="PF00501">
    <property type="entry name" value="AMP-binding"/>
    <property type="match status" value="1"/>
</dbReference>
<dbReference type="InterPro" id="IPR020845">
    <property type="entry name" value="AMP-binding_CS"/>
</dbReference>
<dbReference type="PROSITE" id="PS00455">
    <property type="entry name" value="AMP_BINDING"/>
    <property type="match status" value="1"/>
</dbReference>
<evidence type="ECO:0000256" key="1">
    <source>
        <dbReference type="ARBA" id="ARBA00006432"/>
    </source>
</evidence>
<dbReference type="KEGG" id="cbd:CBUD_1754"/>
<dbReference type="GO" id="GO:0005886">
    <property type="term" value="C:plasma membrane"/>
    <property type="evidence" value="ECO:0007669"/>
    <property type="project" value="TreeGrafter"/>
</dbReference>
<dbReference type="FunFam" id="3.40.50.12780:FF:000131">
    <property type="entry name" value="Acyl-CoA synthetase"/>
    <property type="match status" value="1"/>
</dbReference>
<dbReference type="CDD" id="cd05931">
    <property type="entry name" value="FAAL"/>
    <property type="match status" value="1"/>
</dbReference>
<evidence type="ECO:0000259" key="7">
    <source>
        <dbReference type="Pfam" id="PF23024"/>
    </source>
</evidence>
<keyword evidence="5" id="KW-0812">Transmembrane</keyword>
<dbReference type="PANTHER" id="PTHR22754">
    <property type="entry name" value="DISCO-INTERACTING PROTEIN 2 DIP2 -RELATED"/>
    <property type="match status" value="1"/>
</dbReference>